<dbReference type="Gene3D" id="3.40.50.1950">
    <property type="entry name" value="Flavin prenyltransferase-like"/>
    <property type="match status" value="1"/>
</dbReference>
<dbReference type="EMBL" id="BONQ01000126">
    <property type="protein sequence ID" value="GIG49926.1"/>
    <property type="molecule type" value="Genomic_DNA"/>
</dbReference>
<evidence type="ECO:0000259" key="1">
    <source>
        <dbReference type="Pfam" id="PF02441"/>
    </source>
</evidence>
<feature type="domain" description="Flavoprotein" evidence="1">
    <location>
        <begin position="2"/>
        <end position="94"/>
    </location>
</feature>
<sequence length="160" mass="16706">MRVVATPAAVGFLDTETLADQYGVEARSEFRAAATGGARSKPADAVIVAPATYNSINKLAFGVNDTYALNVVAEAIGRRTPVVVLPFVNSALAARRPFTQAVESLRAEGVQVLLGPGQWMPHEPGSGDHQLAAYPWRAALEALPSAEGSAVAERPPSGPE</sequence>
<dbReference type="InterPro" id="IPR003382">
    <property type="entry name" value="Flavoprotein"/>
</dbReference>
<name>A0A919PVA0_9ACTN</name>
<organism evidence="2 3">
    <name type="scientific">Dactylosporangium siamense</name>
    <dbReference type="NCBI Taxonomy" id="685454"/>
    <lineage>
        <taxon>Bacteria</taxon>
        <taxon>Bacillati</taxon>
        <taxon>Actinomycetota</taxon>
        <taxon>Actinomycetes</taxon>
        <taxon>Micromonosporales</taxon>
        <taxon>Micromonosporaceae</taxon>
        <taxon>Dactylosporangium</taxon>
    </lineage>
</organism>
<dbReference type="SUPFAM" id="SSF52507">
    <property type="entry name" value="Homo-oligomeric flavin-containing Cys decarboxylases, HFCD"/>
    <property type="match status" value="1"/>
</dbReference>
<reference evidence="2" key="1">
    <citation type="submission" date="2021-01" db="EMBL/GenBank/DDBJ databases">
        <title>Whole genome shotgun sequence of Dactylosporangium siamense NBRC 106093.</title>
        <authorList>
            <person name="Komaki H."/>
            <person name="Tamura T."/>
        </authorList>
    </citation>
    <scope>NUCLEOTIDE SEQUENCE</scope>
    <source>
        <strain evidence="2">NBRC 106093</strain>
    </source>
</reference>
<keyword evidence="3" id="KW-1185">Reference proteome</keyword>
<gene>
    <name evidence="2" type="ORF">Dsi01nite_079670</name>
</gene>
<dbReference type="GO" id="GO:0003824">
    <property type="term" value="F:catalytic activity"/>
    <property type="evidence" value="ECO:0007669"/>
    <property type="project" value="InterPro"/>
</dbReference>
<evidence type="ECO:0000313" key="2">
    <source>
        <dbReference type="EMBL" id="GIG49926.1"/>
    </source>
</evidence>
<dbReference type="InterPro" id="IPR036551">
    <property type="entry name" value="Flavin_trans-like"/>
</dbReference>
<proteinExistence type="predicted"/>
<evidence type="ECO:0000313" key="3">
    <source>
        <dbReference type="Proteomes" id="UP000660611"/>
    </source>
</evidence>
<protein>
    <recommendedName>
        <fullName evidence="1">Flavoprotein domain-containing protein</fullName>
    </recommendedName>
</protein>
<dbReference type="AlphaFoldDB" id="A0A919PVA0"/>
<comment type="caution">
    <text evidence="2">The sequence shown here is derived from an EMBL/GenBank/DDBJ whole genome shotgun (WGS) entry which is preliminary data.</text>
</comment>
<dbReference type="Proteomes" id="UP000660611">
    <property type="component" value="Unassembled WGS sequence"/>
</dbReference>
<accession>A0A919PVA0</accession>
<dbReference type="Pfam" id="PF02441">
    <property type="entry name" value="Flavoprotein"/>
    <property type="match status" value="1"/>
</dbReference>